<keyword evidence="1" id="KW-1185">Reference proteome</keyword>
<dbReference type="InterPro" id="IPR039844">
    <property type="entry name" value="URB1"/>
</dbReference>
<organism evidence="1 2">
    <name type="scientific">Heterorhabditis bacteriophora</name>
    <name type="common">Entomopathogenic nematode worm</name>
    <dbReference type="NCBI Taxonomy" id="37862"/>
    <lineage>
        <taxon>Eukaryota</taxon>
        <taxon>Metazoa</taxon>
        <taxon>Ecdysozoa</taxon>
        <taxon>Nematoda</taxon>
        <taxon>Chromadorea</taxon>
        <taxon>Rhabditida</taxon>
        <taxon>Rhabditina</taxon>
        <taxon>Rhabditomorpha</taxon>
        <taxon>Strongyloidea</taxon>
        <taxon>Heterorhabditidae</taxon>
        <taxon>Heterorhabditis</taxon>
    </lineage>
</organism>
<dbReference type="GO" id="GO:0005730">
    <property type="term" value="C:nucleolus"/>
    <property type="evidence" value="ECO:0007669"/>
    <property type="project" value="TreeGrafter"/>
</dbReference>
<dbReference type="PANTHER" id="PTHR13500:SF0">
    <property type="entry name" value="NUCLEOLAR PRE-RIBOSOMAL-ASSOCIATED PROTEIN 1"/>
    <property type="match status" value="1"/>
</dbReference>
<evidence type="ECO:0000313" key="1">
    <source>
        <dbReference type="Proteomes" id="UP000095283"/>
    </source>
</evidence>
<dbReference type="GO" id="GO:0000463">
    <property type="term" value="P:maturation of LSU-rRNA from tricistronic rRNA transcript (SSU-rRNA, 5.8S rRNA, LSU-rRNA)"/>
    <property type="evidence" value="ECO:0007669"/>
    <property type="project" value="TreeGrafter"/>
</dbReference>
<name>A0A1I7XPC1_HETBA</name>
<dbReference type="WBParaSite" id="Hba_19324">
    <property type="protein sequence ID" value="Hba_19324"/>
    <property type="gene ID" value="Hba_19324"/>
</dbReference>
<reference evidence="2" key="1">
    <citation type="submission" date="2016-11" db="UniProtKB">
        <authorList>
            <consortium name="WormBaseParasite"/>
        </authorList>
    </citation>
    <scope>IDENTIFICATION</scope>
</reference>
<proteinExistence type="predicted"/>
<dbReference type="Proteomes" id="UP000095283">
    <property type="component" value="Unplaced"/>
</dbReference>
<dbReference type="PANTHER" id="PTHR13500">
    <property type="entry name" value="NUCLEOLAR PRERIBOSOMAL-ASSOCIATED PROTEIN 1"/>
    <property type="match status" value="1"/>
</dbReference>
<dbReference type="AlphaFoldDB" id="A0A1I7XPC1"/>
<evidence type="ECO:0000313" key="2">
    <source>
        <dbReference type="WBParaSite" id="Hba_19324"/>
    </source>
</evidence>
<protein>
    <submittedName>
        <fullName evidence="2">NopRA1 domain-containing protein</fullName>
    </submittedName>
</protein>
<accession>A0A1I7XPC1</accession>
<dbReference type="GO" id="GO:0000466">
    <property type="term" value="P:maturation of 5.8S rRNA from tricistronic rRNA transcript (SSU-rRNA, 5.8S rRNA, LSU-rRNA)"/>
    <property type="evidence" value="ECO:0007669"/>
    <property type="project" value="TreeGrafter"/>
</dbReference>
<sequence>MGEKRRKIVNDEAFMVKRKAEEADIVDQDRVWKNIYNSIINSSTTELTEDETTELAKSLRENQNDATWKSKVKQAANFQFLSTLITSYSACRTSKDYAIYECLDILERIYEVDLSVIQPLVWGDRSRKTYEMRRQFGTSLYRTGPDDIISYLDGERMWRTVKNHSRSDRFTQDTYDVRFLLRVFAQIIHPGSELSCRIFVEFNCLSLVFSCTSAKETSTRKLAYLVLQKYLSLLQSLFASCLSDQTCRRLILATFKAAVLMLSVAHDLFHRINLHGWIAAVICNSHLSKWEQNYLAQIFCILISNEREFNRRKVSDPTVALCSAKIAARAVSGILKQLGETEDISKQHLLTIEEVLGRKWRMKKRKKNEISL</sequence>